<feature type="transmembrane region" description="Helical" evidence="2">
    <location>
        <begin position="149"/>
        <end position="168"/>
    </location>
</feature>
<keyword evidence="4" id="KW-1185">Reference proteome</keyword>
<dbReference type="RefSeq" id="WP_178132651.1">
    <property type="nucleotide sequence ID" value="NZ_BAABJB010000002.1"/>
</dbReference>
<name>A0A6V8L4C1_9ACTN</name>
<dbReference type="AlphaFoldDB" id="A0A6V8L4C1"/>
<feature type="region of interest" description="Disordered" evidence="1">
    <location>
        <begin position="196"/>
        <end position="216"/>
    </location>
</feature>
<dbReference type="Proteomes" id="UP000482960">
    <property type="component" value="Unassembled WGS sequence"/>
</dbReference>
<keyword evidence="2" id="KW-1133">Transmembrane helix</keyword>
<reference evidence="3 4" key="1">
    <citation type="submission" date="2020-03" db="EMBL/GenBank/DDBJ databases">
        <title>Whole genome shotgun sequence of Phytohabitans rumicis NBRC 108638.</title>
        <authorList>
            <person name="Komaki H."/>
            <person name="Tamura T."/>
        </authorList>
    </citation>
    <scope>NUCLEOTIDE SEQUENCE [LARGE SCALE GENOMIC DNA]</scope>
    <source>
        <strain evidence="3 4">NBRC 108638</strain>
    </source>
</reference>
<keyword evidence="2" id="KW-0472">Membrane</keyword>
<sequence length="216" mass="23611">MRRALSLGEILLMEYERLKDEQIQRIGTRDNLIYATLLSLAGLIAAIVQTGLPHFLLAVPPVCVVLGWTYLVNDEKVSAIGHYVRRVLAPRLRRLVGQPVFGWETAHRADRGRVSRKVGQLAVDMLTFVAPSVGALVVFVALVGPSVAALVPAALEFVLVGVFATQIVRYADLRRSPPVDHHPRIRRVVRVRIRPAPTRTPGGANPDSVDVAGRAA</sequence>
<dbReference type="EMBL" id="BLPG01000001">
    <property type="protein sequence ID" value="GFJ89479.1"/>
    <property type="molecule type" value="Genomic_DNA"/>
</dbReference>
<organism evidence="3 4">
    <name type="scientific">Phytohabitans rumicis</name>
    <dbReference type="NCBI Taxonomy" id="1076125"/>
    <lineage>
        <taxon>Bacteria</taxon>
        <taxon>Bacillati</taxon>
        <taxon>Actinomycetota</taxon>
        <taxon>Actinomycetes</taxon>
        <taxon>Micromonosporales</taxon>
        <taxon>Micromonosporaceae</taxon>
    </lineage>
</organism>
<protein>
    <submittedName>
        <fullName evidence="3">Uncharacterized protein</fullName>
    </submittedName>
</protein>
<feature type="transmembrane region" description="Helical" evidence="2">
    <location>
        <begin position="121"/>
        <end position="143"/>
    </location>
</feature>
<feature type="transmembrane region" description="Helical" evidence="2">
    <location>
        <begin position="32"/>
        <end position="49"/>
    </location>
</feature>
<evidence type="ECO:0000313" key="3">
    <source>
        <dbReference type="EMBL" id="GFJ89479.1"/>
    </source>
</evidence>
<accession>A0A6V8L4C1</accession>
<proteinExistence type="predicted"/>
<feature type="transmembrane region" description="Helical" evidence="2">
    <location>
        <begin position="55"/>
        <end position="72"/>
    </location>
</feature>
<evidence type="ECO:0000256" key="2">
    <source>
        <dbReference type="SAM" id="Phobius"/>
    </source>
</evidence>
<evidence type="ECO:0000313" key="4">
    <source>
        <dbReference type="Proteomes" id="UP000482960"/>
    </source>
</evidence>
<evidence type="ECO:0000256" key="1">
    <source>
        <dbReference type="SAM" id="MobiDB-lite"/>
    </source>
</evidence>
<gene>
    <name evidence="3" type="ORF">Prum_031210</name>
</gene>
<reference evidence="3 4" key="2">
    <citation type="submission" date="2020-03" db="EMBL/GenBank/DDBJ databases">
        <authorList>
            <person name="Ichikawa N."/>
            <person name="Kimura A."/>
            <person name="Kitahashi Y."/>
            <person name="Uohara A."/>
        </authorList>
    </citation>
    <scope>NUCLEOTIDE SEQUENCE [LARGE SCALE GENOMIC DNA]</scope>
    <source>
        <strain evidence="3 4">NBRC 108638</strain>
    </source>
</reference>
<keyword evidence="2" id="KW-0812">Transmembrane</keyword>
<comment type="caution">
    <text evidence="3">The sequence shown here is derived from an EMBL/GenBank/DDBJ whole genome shotgun (WGS) entry which is preliminary data.</text>
</comment>